<keyword evidence="3" id="KW-1185">Reference proteome</keyword>
<dbReference type="OrthoDB" id="1728115at2759"/>
<reference evidence="2" key="1">
    <citation type="submission" date="2023-05" db="EMBL/GenBank/DDBJ databases">
        <title>Genome and transcriptome analyses reveal genes involved in the formation of fine ridges on petal epidermal cells in Hibiscus trionum.</title>
        <authorList>
            <person name="Koshimizu S."/>
            <person name="Masuda S."/>
            <person name="Ishii T."/>
            <person name="Shirasu K."/>
            <person name="Hoshino A."/>
            <person name="Arita M."/>
        </authorList>
    </citation>
    <scope>NUCLEOTIDE SEQUENCE</scope>
    <source>
        <strain evidence="2">Hamamatsu line</strain>
    </source>
</reference>
<evidence type="ECO:0000313" key="3">
    <source>
        <dbReference type="Proteomes" id="UP001165190"/>
    </source>
</evidence>
<protein>
    <submittedName>
        <fullName evidence="2">Uncharacterized protein</fullName>
    </submittedName>
</protein>
<proteinExistence type="predicted"/>
<dbReference type="EMBL" id="BSYR01000077">
    <property type="protein sequence ID" value="GMJ15339.1"/>
    <property type="molecule type" value="Genomic_DNA"/>
</dbReference>
<evidence type="ECO:0000256" key="1">
    <source>
        <dbReference type="SAM" id="MobiDB-lite"/>
    </source>
</evidence>
<dbReference type="AlphaFoldDB" id="A0A9W7MU04"/>
<sequence>MNTKGSERINEEGATEIRVDTVDIQSPPGENKEPRMETVGVVHLTRDKHNTGDKGPAAEATEKAFQSSGHAHRSNK</sequence>
<dbReference type="Proteomes" id="UP001165190">
    <property type="component" value="Unassembled WGS sequence"/>
</dbReference>
<feature type="region of interest" description="Disordered" evidence="1">
    <location>
        <begin position="1"/>
        <end position="76"/>
    </location>
</feature>
<comment type="caution">
    <text evidence="2">The sequence shown here is derived from an EMBL/GenBank/DDBJ whole genome shotgun (WGS) entry which is preliminary data.</text>
</comment>
<feature type="compositionally biased region" description="Basic and acidic residues" evidence="1">
    <location>
        <begin position="1"/>
        <end position="21"/>
    </location>
</feature>
<accession>A0A9W7MU04</accession>
<evidence type="ECO:0000313" key="2">
    <source>
        <dbReference type="EMBL" id="GMJ15339.1"/>
    </source>
</evidence>
<organism evidence="2 3">
    <name type="scientific">Hibiscus trionum</name>
    <name type="common">Flower of an hour</name>
    <dbReference type="NCBI Taxonomy" id="183268"/>
    <lineage>
        <taxon>Eukaryota</taxon>
        <taxon>Viridiplantae</taxon>
        <taxon>Streptophyta</taxon>
        <taxon>Embryophyta</taxon>
        <taxon>Tracheophyta</taxon>
        <taxon>Spermatophyta</taxon>
        <taxon>Magnoliopsida</taxon>
        <taxon>eudicotyledons</taxon>
        <taxon>Gunneridae</taxon>
        <taxon>Pentapetalae</taxon>
        <taxon>rosids</taxon>
        <taxon>malvids</taxon>
        <taxon>Malvales</taxon>
        <taxon>Malvaceae</taxon>
        <taxon>Malvoideae</taxon>
        <taxon>Hibiscus</taxon>
    </lineage>
</organism>
<gene>
    <name evidence="2" type="ORF">HRI_005203100</name>
</gene>
<name>A0A9W7MU04_HIBTR</name>